<dbReference type="EMBL" id="QPKV01000004">
    <property type="protein sequence ID" value="RDC56183.1"/>
    <property type="molecule type" value="Genomic_DNA"/>
</dbReference>
<sequence>MKTIFITGASSGIGKSAAKLFHSRGWHVIATMRSPEKELSLLSNLTILPLDVTDPEQIKLTVESAISLINIDVVLNNAGYALFGAMEAFSDEQITSQINTNLLGTMRVTQAFIPYFREKKNGLFVNVTSIAGLVAYPFSHVYHATKWALEGWSESLSIELAPFNIGVKTISPSGTQSDFLTRSSELVSHPVYDDAMQKMLGGFKFTNTAEQVAEIIYDAATDGKDQLRYLAGESAKTTYARRLEIGAEEFRKEITKTYLTIQKS</sequence>
<dbReference type="PANTHER" id="PTHR43976">
    <property type="entry name" value="SHORT CHAIN DEHYDROGENASE"/>
    <property type="match status" value="1"/>
</dbReference>
<dbReference type="PRINTS" id="PR00081">
    <property type="entry name" value="GDHRDH"/>
</dbReference>
<comment type="similarity">
    <text evidence="1 3">Belongs to the short-chain dehydrogenases/reductases (SDR) family.</text>
</comment>
<evidence type="ECO:0000313" key="5">
    <source>
        <dbReference type="Proteomes" id="UP000253961"/>
    </source>
</evidence>
<reference evidence="4 5" key="1">
    <citation type="submission" date="2018-07" db="EMBL/GenBank/DDBJ databases">
        <title>Pedobacter sp. nov., isolated from soil.</title>
        <authorList>
            <person name="Zhou L.Y."/>
            <person name="Du Z.J."/>
        </authorList>
    </citation>
    <scope>NUCLEOTIDE SEQUENCE [LARGE SCALE GENOMIC DNA]</scope>
    <source>
        <strain evidence="4 5">JDX94</strain>
    </source>
</reference>
<dbReference type="PRINTS" id="PR00080">
    <property type="entry name" value="SDRFAMILY"/>
</dbReference>
<evidence type="ECO:0000313" key="4">
    <source>
        <dbReference type="EMBL" id="RDC56183.1"/>
    </source>
</evidence>
<gene>
    <name evidence="4" type="ORF">DU508_11245</name>
</gene>
<protein>
    <submittedName>
        <fullName evidence="4">SDR family NAD(P)-dependent oxidoreductase</fullName>
    </submittedName>
</protein>
<dbReference type="GO" id="GO:0016491">
    <property type="term" value="F:oxidoreductase activity"/>
    <property type="evidence" value="ECO:0007669"/>
    <property type="project" value="UniProtKB-KW"/>
</dbReference>
<accession>A0A369PUC6</accession>
<evidence type="ECO:0000256" key="1">
    <source>
        <dbReference type="ARBA" id="ARBA00006484"/>
    </source>
</evidence>
<dbReference type="RefSeq" id="WP_115402914.1">
    <property type="nucleotide sequence ID" value="NZ_QPKV01000004.1"/>
</dbReference>
<dbReference type="OrthoDB" id="1235794at2"/>
<dbReference type="Pfam" id="PF00106">
    <property type="entry name" value="adh_short"/>
    <property type="match status" value="1"/>
</dbReference>
<dbReference type="Proteomes" id="UP000253961">
    <property type="component" value="Unassembled WGS sequence"/>
</dbReference>
<evidence type="ECO:0000256" key="2">
    <source>
        <dbReference type="ARBA" id="ARBA00023002"/>
    </source>
</evidence>
<keyword evidence="2" id="KW-0560">Oxidoreductase</keyword>
<dbReference type="AlphaFoldDB" id="A0A369PUC6"/>
<comment type="caution">
    <text evidence="4">The sequence shown here is derived from an EMBL/GenBank/DDBJ whole genome shotgun (WGS) entry which is preliminary data.</text>
</comment>
<dbReference type="InterPro" id="IPR036291">
    <property type="entry name" value="NAD(P)-bd_dom_sf"/>
</dbReference>
<name>A0A369PUC6_9SPHI</name>
<proteinExistence type="inferred from homology"/>
<evidence type="ECO:0000256" key="3">
    <source>
        <dbReference type="RuleBase" id="RU000363"/>
    </source>
</evidence>
<dbReference type="SUPFAM" id="SSF51735">
    <property type="entry name" value="NAD(P)-binding Rossmann-fold domains"/>
    <property type="match status" value="1"/>
</dbReference>
<keyword evidence="5" id="KW-1185">Reference proteome</keyword>
<dbReference type="InterPro" id="IPR002347">
    <property type="entry name" value="SDR_fam"/>
</dbReference>
<dbReference type="CDD" id="cd05374">
    <property type="entry name" value="17beta-HSD-like_SDR_c"/>
    <property type="match status" value="1"/>
</dbReference>
<dbReference type="PANTHER" id="PTHR43976:SF16">
    <property type="entry name" value="SHORT-CHAIN DEHYDROGENASE_REDUCTASE FAMILY PROTEIN"/>
    <property type="match status" value="1"/>
</dbReference>
<dbReference type="Gene3D" id="3.40.50.720">
    <property type="entry name" value="NAD(P)-binding Rossmann-like Domain"/>
    <property type="match status" value="1"/>
</dbReference>
<dbReference type="InterPro" id="IPR051911">
    <property type="entry name" value="SDR_oxidoreductase"/>
</dbReference>
<organism evidence="4 5">
    <name type="scientific">Pedobacter chinensis</name>
    <dbReference type="NCBI Taxonomy" id="2282421"/>
    <lineage>
        <taxon>Bacteria</taxon>
        <taxon>Pseudomonadati</taxon>
        <taxon>Bacteroidota</taxon>
        <taxon>Sphingobacteriia</taxon>
        <taxon>Sphingobacteriales</taxon>
        <taxon>Sphingobacteriaceae</taxon>
        <taxon>Pedobacter</taxon>
    </lineage>
</organism>